<dbReference type="InterPro" id="IPR044634">
    <property type="entry name" value="Zuotin/DnaJC2"/>
</dbReference>
<gene>
    <name evidence="5" type="ORF">RS030_111772</name>
</gene>
<dbReference type="SMART" id="SM00271">
    <property type="entry name" value="DnaJ"/>
    <property type="match status" value="1"/>
</dbReference>
<dbReference type="InterPro" id="IPR054076">
    <property type="entry name" value="ZUO1-like_ZHD"/>
</dbReference>
<evidence type="ECO:0008006" key="7">
    <source>
        <dbReference type="Google" id="ProtNLM"/>
    </source>
</evidence>
<evidence type="ECO:0000313" key="5">
    <source>
        <dbReference type="EMBL" id="KAK6591060.1"/>
    </source>
</evidence>
<dbReference type="Proteomes" id="UP001311799">
    <property type="component" value="Unassembled WGS sequence"/>
</dbReference>
<dbReference type="GO" id="GO:0051083">
    <property type="term" value="P:'de novo' cotranslational protein folding"/>
    <property type="evidence" value="ECO:0007669"/>
    <property type="project" value="InterPro"/>
</dbReference>
<dbReference type="PRINTS" id="PR00625">
    <property type="entry name" value="JDOMAIN"/>
</dbReference>
<dbReference type="Gene3D" id="1.10.287.110">
    <property type="entry name" value="DnaJ domain"/>
    <property type="match status" value="1"/>
</dbReference>
<sequence length="681" mass="80233">MLALPPISFELLNEQLENGPLIVSSIAQFIYKKKIEPAGEAFFFKFEGREWRKTYTTECSFPLNDEKHIISEGNTKENKRKVKRSSNKANNNTQVSMARLKQLVGETETLYQKLGVTESAGPNEIKKAYRKLALFHHPDKNSESSSNMRSDEFLKIQEAYEILSDANLRHAYDSALPFDESIPNSYSTEDECFKNFKNFFSPIFIRNSRWSVNKPVPDLGNEDDEIRTVEEFYNFWRGFESNRDFSIHDEYELSQAECREEKRWMERQNSKIRSKYIRNEISRINKLVELAYKHDPRIKLHYKNINKIKEEKKMKKKEEKETIEREKRLLEEETKKKASEYKAIIRSQRISVRNIMKELSDIEILINEFQRETYFLSDGIEVVSEFSSWNNEFVNEILLRYSGYTDGEYLISKLEVKQWEDWLLKLNLAQLQDLNDFLNNWKEKNGQMSNDKKYLEKLFIIYNLKISSVVKTELKKSKTGEPLNLSNETQMKILNTSESDLKQSEHEKSTNSEWSIFELSLLAKALQKYPGGVKNRWNLIYDHLKGTKTKEQILTKVKELSESEKLAKLSNEVKEESPFDIFIQSNKGVLKKFDNTPDIRDCPEKLESNQDKLQRKTEENDLWTKEQQNTLESALKKYPASIPSKERWELISSCVQGKNTIQCIARFKFIREQIIKNKGKT</sequence>
<feature type="domain" description="Myb-like" evidence="4">
    <location>
        <begin position="615"/>
        <end position="671"/>
    </location>
</feature>
<keyword evidence="6" id="KW-1185">Reference proteome</keyword>
<dbReference type="PANTHER" id="PTHR43999">
    <property type="entry name" value="DNAJ HOMOLOG SUBFAMILY C MEMBER 2"/>
    <property type="match status" value="1"/>
</dbReference>
<evidence type="ECO:0000259" key="3">
    <source>
        <dbReference type="PROSITE" id="PS50076"/>
    </source>
</evidence>
<organism evidence="5 6">
    <name type="scientific">Cryptosporidium xiaoi</name>
    <dbReference type="NCBI Taxonomy" id="659607"/>
    <lineage>
        <taxon>Eukaryota</taxon>
        <taxon>Sar</taxon>
        <taxon>Alveolata</taxon>
        <taxon>Apicomplexa</taxon>
        <taxon>Conoidasida</taxon>
        <taxon>Coccidia</taxon>
        <taxon>Eucoccidiorida</taxon>
        <taxon>Eimeriorina</taxon>
        <taxon>Cryptosporidiidae</taxon>
        <taxon>Cryptosporidium</taxon>
    </lineage>
</organism>
<dbReference type="SUPFAM" id="SSF46689">
    <property type="entry name" value="Homeodomain-like"/>
    <property type="match status" value="2"/>
</dbReference>
<evidence type="ECO:0000256" key="2">
    <source>
        <dbReference type="SAM" id="MobiDB-lite"/>
    </source>
</evidence>
<feature type="region of interest" description="Disordered" evidence="2">
    <location>
        <begin position="72"/>
        <end position="93"/>
    </location>
</feature>
<dbReference type="GO" id="GO:0006450">
    <property type="term" value="P:regulation of translational fidelity"/>
    <property type="evidence" value="ECO:0007669"/>
    <property type="project" value="InterPro"/>
</dbReference>
<dbReference type="CDD" id="cd06257">
    <property type="entry name" value="DnaJ"/>
    <property type="match status" value="1"/>
</dbReference>
<dbReference type="InterPro" id="IPR009057">
    <property type="entry name" value="Homeodomain-like_sf"/>
</dbReference>
<dbReference type="InterPro" id="IPR036869">
    <property type="entry name" value="J_dom_sf"/>
</dbReference>
<dbReference type="SUPFAM" id="SSF46565">
    <property type="entry name" value="Chaperone J-domain"/>
    <property type="match status" value="1"/>
</dbReference>
<feature type="domain" description="J" evidence="3">
    <location>
        <begin position="109"/>
        <end position="176"/>
    </location>
</feature>
<dbReference type="Pfam" id="PF21884">
    <property type="entry name" value="ZUO1-like_ZHD"/>
    <property type="match status" value="1"/>
</dbReference>
<dbReference type="Gene3D" id="1.10.10.60">
    <property type="entry name" value="Homeodomain-like"/>
    <property type="match status" value="2"/>
</dbReference>
<dbReference type="InterPro" id="IPR001623">
    <property type="entry name" value="DnaJ_domain"/>
</dbReference>
<proteinExistence type="predicted"/>
<dbReference type="GO" id="GO:0030544">
    <property type="term" value="F:Hsp70 protein binding"/>
    <property type="evidence" value="ECO:0007669"/>
    <property type="project" value="InterPro"/>
</dbReference>
<dbReference type="GO" id="GO:0043022">
    <property type="term" value="F:ribosome binding"/>
    <property type="evidence" value="ECO:0007669"/>
    <property type="project" value="InterPro"/>
</dbReference>
<dbReference type="GO" id="GO:0005829">
    <property type="term" value="C:cytosol"/>
    <property type="evidence" value="ECO:0007669"/>
    <property type="project" value="TreeGrafter"/>
</dbReference>
<name>A0AAV9Y239_9CRYT</name>
<dbReference type="EMBL" id="JAWDEY010000002">
    <property type="protein sequence ID" value="KAK6591060.1"/>
    <property type="molecule type" value="Genomic_DNA"/>
</dbReference>
<dbReference type="InterPro" id="IPR001005">
    <property type="entry name" value="SANT/Myb"/>
</dbReference>
<dbReference type="PROSITE" id="PS50090">
    <property type="entry name" value="MYB_LIKE"/>
    <property type="match status" value="1"/>
</dbReference>
<comment type="caution">
    <text evidence="5">The sequence shown here is derived from an EMBL/GenBank/DDBJ whole genome shotgun (WGS) entry which is preliminary data.</text>
</comment>
<reference evidence="5 6" key="1">
    <citation type="submission" date="2023-10" db="EMBL/GenBank/DDBJ databases">
        <title>Comparative genomics analysis reveals potential genetic determinants of host preference in Cryptosporidium xiaoi.</title>
        <authorList>
            <person name="Xiao L."/>
            <person name="Li J."/>
        </authorList>
    </citation>
    <scope>NUCLEOTIDE SEQUENCE [LARGE SCALE GENOMIC DNA]</scope>
    <source>
        <strain evidence="5 6">52996</strain>
    </source>
</reference>
<dbReference type="SMART" id="SM00717">
    <property type="entry name" value="SANT"/>
    <property type="match status" value="2"/>
</dbReference>
<evidence type="ECO:0000259" key="4">
    <source>
        <dbReference type="PROSITE" id="PS50090"/>
    </source>
</evidence>
<dbReference type="AlphaFoldDB" id="A0AAV9Y239"/>
<evidence type="ECO:0000313" key="6">
    <source>
        <dbReference type="Proteomes" id="UP001311799"/>
    </source>
</evidence>
<keyword evidence="1" id="KW-0175">Coiled coil</keyword>
<feature type="coiled-coil region" evidence="1">
    <location>
        <begin position="305"/>
        <end position="372"/>
    </location>
</feature>
<protein>
    <recommendedName>
        <fullName evidence="7">DnaJ domain-containing protein</fullName>
    </recommendedName>
</protein>
<evidence type="ECO:0000256" key="1">
    <source>
        <dbReference type="SAM" id="Coils"/>
    </source>
</evidence>
<dbReference type="PROSITE" id="PS50076">
    <property type="entry name" value="DNAJ_2"/>
    <property type="match status" value="1"/>
</dbReference>
<dbReference type="Pfam" id="PF00226">
    <property type="entry name" value="DnaJ"/>
    <property type="match status" value="1"/>
</dbReference>
<dbReference type="Pfam" id="PF23082">
    <property type="entry name" value="Myb_DNA-binding_2"/>
    <property type="match status" value="1"/>
</dbReference>
<dbReference type="CDD" id="cd00167">
    <property type="entry name" value="SANT"/>
    <property type="match status" value="1"/>
</dbReference>
<dbReference type="PANTHER" id="PTHR43999:SF1">
    <property type="entry name" value="DNAJ HOMOLOG SUBFAMILY C MEMBER 2"/>
    <property type="match status" value="1"/>
</dbReference>
<accession>A0AAV9Y239</accession>